<feature type="compositionally biased region" description="Low complexity" evidence="1">
    <location>
        <begin position="28"/>
        <end position="40"/>
    </location>
</feature>
<dbReference type="AlphaFoldDB" id="A0A6I1EJS8"/>
<comment type="caution">
    <text evidence="2">The sequence shown here is derived from an EMBL/GenBank/DDBJ whole genome shotgun (WGS) entry which is preliminary data.</text>
</comment>
<dbReference type="Proteomes" id="UP000430564">
    <property type="component" value="Unassembled WGS sequence"/>
</dbReference>
<reference evidence="2 3" key="1">
    <citation type="submission" date="2019-10" db="EMBL/GenBank/DDBJ databases">
        <title>Genome diversity of Sutterella seckii.</title>
        <authorList>
            <person name="Chaplin A.V."/>
            <person name="Sokolova S.R."/>
            <person name="Mosin K.A."/>
            <person name="Ivanova E.L."/>
            <person name="Kochetkova T.O."/>
            <person name="Goltsov A.Y."/>
            <person name="Trofimov D.Y."/>
            <person name="Efimov B.A."/>
        </authorList>
    </citation>
    <scope>NUCLEOTIDE SEQUENCE [LARGE SCALE GENOMIC DNA]</scope>
    <source>
        <strain evidence="2 3">ASD393</strain>
    </source>
</reference>
<proteinExistence type="predicted"/>
<gene>
    <name evidence="2" type="ORF">GBM95_06475</name>
</gene>
<sequence>MASFMTKVLNAFGLHTEAELNEARAAARADGASEAAPGASLEDAQSPLADTSPCGLIYRQAAIDIPQLSFALQTQVKAQAIEKIRRLLTKEKITAEEFELWKRRILML</sequence>
<dbReference type="EMBL" id="WEHX01000035">
    <property type="protein sequence ID" value="KAB7660149.1"/>
    <property type="molecule type" value="Genomic_DNA"/>
</dbReference>
<feature type="region of interest" description="Disordered" evidence="1">
    <location>
        <begin position="23"/>
        <end position="47"/>
    </location>
</feature>
<evidence type="ECO:0000256" key="1">
    <source>
        <dbReference type="SAM" id="MobiDB-lite"/>
    </source>
</evidence>
<accession>A0A6I1EJS8</accession>
<protein>
    <submittedName>
        <fullName evidence="2">Uncharacterized protein</fullName>
    </submittedName>
</protein>
<dbReference type="OrthoDB" id="9156546at2"/>
<evidence type="ECO:0000313" key="2">
    <source>
        <dbReference type="EMBL" id="KAB7660149.1"/>
    </source>
</evidence>
<name>A0A6I1EJS8_9BURK</name>
<dbReference type="RefSeq" id="WP_152158354.1">
    <property type="nucleotide sequence ID" value="NZ_WEHX01000035.1"/>
</dbReference>
<organism evidence="2 3">
    <name type="scientific">Sutterella seckii</name>
    <dbReference type="NCBI Taxonomy" id="1944635"/>
    <lineage>
        <taxon>Bacteria</taxon>
        <taxon>Pseudomonadati</taxon>
        <taxon>Pseudomonadota</taxon>
        <taxon>Betaproteobacteria</taxon>
        <taxon>Burkholderiales</taxon>
        <taxon>Sutterellaceae</taxon>
        <taxon>Sutterella</taxon>
    </lineage>
</organism>
<evidence type="ECO:0000313" key="3">
    <source>
        <dbReference type="Proteomes" id="UP000430564"/>
    </source>
</evidence>